<feature type="transmembrane region" description="Helical" evidence="2">
    <location>
        <begin position="309"/>
        <end position="330"/>
    </location>
</feature>
<dbReference type="RefSeq" id="WP_092050889.1">
    <property type="nucleotide sequence ID" value="NZ_FOQD01000009.1"/>
</dbReference>
<sequence length="481" mass="52690">MAEELALEWFRDRIDALGAGGQTARLDTADHADPLVPAVQAGEVIRAWLEREGIPRGKTVLVLPREAVVVRRLRLPMAPENDLPDLVRFQAATKTSAPMDSLILDYLPVQQRGTGDGQDVITVTVDKDRLARMQAVCDAAGLTVEKVTLGALGIGKLVRAAQASDLGMAGPDMVVYQQDAQLEISIFDEGTLVFSHALQLPETLTPESLKPLNSDLTRSLMALSQVHPEASVGRCFYVCGTPRREVLELLRQRFADGLTVVDVSRAAKGRSIAGYEALAGTLLPASMPSLSLDLLHPRQRIEAPDRRRLYVAVASAALLLLAGGSGFYFYSQKSRLETEVADLQKGINTQEEQLQKGKPRADAYARVAKWKESDAQPVELWPLLQKHLPGADRVYLIEFRVVPTSGEVAARFTGRGQARERADVDGLNQSLSDQGFRVRPTTPALGKRDPDYPWQFELDIELPRSQLTDKSPPPAKPVTKS</sequence>
<protein>
    <submittedName>
        <fullName evidence="3">Uncharacterized protein</fullName>
    </submittedName>
</protein>
<reference evidence="4" key="1">
    <citation type="submission" date="2016-10" db="EMBL/GenBank/DDBJ databases">
        <authorList>
            <person name="Varghese N."/>
            <person name="Submissions S."/>
        </authorList>
    </citation>
    <scope>NUCLEOTIDE SEQUENCE [LARGE SCALE GENOMIC DNA]</scope>
    <source>
        <strain evidence="4">DSM 26348</strain>
    </source>
</reference>
<dbReference type="SUPFAM" id="SSF53067">
    <property type="entry name" value="Actin-like ATPase domain"/>
    <property type="match status" value="1"/>
</dbReference>
<dbReference type="PANTHER" id="PTHR32432:SF3">
    <property type="entry name" value="ETHANOLAMINE UTILIZATION PROTEIN EUTJ"/>
    <property type="match status" value="1"/>
</dbReference>
<dbReference type="Gene3D" id="3.30.420.40">
    <property type="match status" value="2"/>
</dbReference>
<keyword evidence="2" id="KW-0472">Membrane</keyword>
<dbReference type="OrthoDB" id="273477at2"/>
<feature type="region of interest" description="Disordered" evidence="1">
    <location>
        <begin position="432"/>
        <end position="451"/>
    </location>
</feature>
<dbReference type="Proteomes" id="UP000199518">
    <property type="component" value="Unassembled WGS sequence"/>
</dbReference>
<evidence type="ECO:0000313" key="3">
    <source>
        <dbReference type="EMBL" id="SFI48308.1"/>
    </source>
</evidence>
<dbReference type="AlphaFoldDB" id="A0A1I3IJY5"/>
<gene>
    <name evidence="3" type="ORF">SAMN05421753_109158</name>
</gene>
<evidence type="ECO:0000313" key="4">
    <source>
        <dbReference type="Proteomes" id="UP000199518"/>
    </source>
</evidence>
<organism evidence="3 4">
    <name type="scientific">Planctomicrobium piriforme</name>
    <dbReference type="NCBI Taxonomy" id="1576369"/>
    <lineage>
        <taxon>Bacteria</taxon>
        <taxon>Pseudomonadati</taxon>
        <taxon>Planctomycetota</taxon>
        <taxon>Planctomycetia</taxon>
        <taxon>Planctomycetales</taxon>
        <taxon>Planctomycetaceae</taxon>
        <taxon>Planctomicrobium</taxon>
    </lineage>
</organism>
<evidence type="ECO:0000256" key="1">
    <source>
        <dbReference type="SAM" id="MobiDB-lite"/>
    </source>
</evidence>
<dbReference type="PANTHER" id="PTHR32432">
    <property type="entry name" value="CELL DIVISION PROTEIN FTSA-RELATED"/>
    <property type="match status" value="1"/>
</dbReference>
<dbReference type="InterPro" id="IPR050696">
    <property type="entry name" value="FtsA/MreB"/>
</dbReference>
<keyword evidence="2" id="KW-0812">Transmembrane</keyword>
<proteinExistence type="predicted"/>
<accession>A0A1I3IJY5</accession>
<dbReference type="Gene3D" id="3.30.1490.300">
    <property type="match status" value="1"/>
</dbReference>
<keyword evidence="4" id="KW-1185">Reference proteome</keyword>
<dbReference type="STRING" id="1576369.SAMN05421753_109158"/>
<dbReference type="EMBL" id="FOQD01000009">
    <property type="protein sequence ID" value="SFI48308.1"/>
    <property type="molecule type" value="Genomic_DNA"/>
</dbReference>
<keyword evidence="2" id="KW-1133">Transmembrane helix</keyword>
<evidence type="ECO:0000256" key="2">
    <source>
        <dbReference type="SAM" id="Phobius"/>
    </source>
</evidence>
<dbReference type="InterPro" id="IPR043129">
    <property type="entry name" value="ATPase_NBD"/>
</dbReference>
<name>A0A1I3IJY5_9PLAN</name>